<proteinExistence type="predicted"/>
<dbReference type="EMBL" id="LN732886">
    <property type="protein sequence ID" value="CEP16171.1"/>
    <property type="molecule type" value="Genomic_DNA"/>
</dbReference>
<reference evidence="1 2" key="1">
    <citation type="submission" date="2014-09" db="EMBL/GenBank/DDBJ databases">
        <authorList>
            <person name="Ellenberger Sabrina"/>
        </authorList>
    </citation>
    <scope>NUCLEOTIDE SEQUENCE [LARGE SCALE GENOMIC DNA]</scope>
    <source>
        <strain evidence="1 2">CBS 412.66</strain>
    </source>
</reference>
<protein>
    <submittedName>
        <fullName evidence="1">Uncharacterized protein</fullName>
    </submittedName>
</protein>
<evidence type="ECO:0000313" key="2">
    <source>
        <dbReference type="Proteomes" id="UP000054107"/>
    </source>
</evidence>
<dbReference type="OrthoDB" id="2279551at2759"/>
<dbReference type="Proteomes" id="UP000054107">
    <property type="component" value="Unassembled WGS sequence"/>
</dbReference>
<accession>A0A0B7NC71</accession>
<gene>
    <name evidence="1" type="primary">PARPA_10417.1 scaffold 40485</name>
</gene>
<sequence length="261" mass="29742">MNALKYCGSDKIYGICPLPDVKMTKLGIEKRANFDNNHRNSSSLSDRTIPILKDNNVYLKIGFTLRKRLGQYEYVAFNQQTKHAVISVHTLKETLEFERNYKENYDNVHPKFSEFASKFNSNANGIDIFYKTPDHLEKYYKQYTLKEGTKMTNEIHDAILADIEAQVENTNLPRSLLTPLLPSILSISNASAIVPTDTIDAQLPAARDDSILPPREQQYEHHPHQLLPTQLPISRQPTLEAESNLGDGSFRYQLMNSLTGL</sequence>
<keyword evidence="2" id="KW-1185">Reference proteome</keyword>
<organism evidence="1 2">
    <name type="scientific">Parasitella parasitica</name>
    <dbReference type="NCBI Taxonomy" id="35722"/>
    <lineage>
        <taxon>Eukaryota</taxon>
        <taxon>Fungi</taxon>
        <taxon>Fungi incertae sedis</taxon>
        <taxon>Mucoromycota</taxon>
        <taxon>Mucoromycotina</taxon>
        <taxon>Mucoromycetes</taxon>
        <taxon>Mucorales</taxon>
        <taxon>Mucorineae</taxon>
        <taxon>Mucoraceae</taxon>
        <taxon>Parasitella</taxon>
    </lineage>
</organism>
<evidence type="ECO:0000313" key="1">
    <source>
        <dbReference type="EMBL" id="CEP16171.1"/>
    </source>
</evidence>
<name>A0A0B7NC71_9FUNG</name>
<dbReference type="AlphaFoldDB" id="A0A0B7NC71"/>